<dbReference type="HOGENOM" id="CLU_2147352_0_0_1"/>
<proteinExistence type="predicted"/>
<dbReference type="InParanoid" id="A0A0C2ZTG8"/>
<keyword evidence="2" id="KW-1185">Reference proteome</keyword>
<evidence type="ECO:0000313" key="1">
    <source>
        <dbReference type="EMBL" id="KIM64818.1"/>
    </source>
</evidence>
<evidence type="ECO:0000313" key="2">
    <source>
        <dbReference type="Proteomes" id="UP000053989"/>
    </source>
</evidence>
<reference evidence="2" key="2">
    <citation type="submission" date="2015-01" db="EMBL/GenBank/DDBJ databases">
        <title>Evolutionary Origins and Diversification of the Mycorrhizal Mutualists.</title>
        <authorList>
            <consortium name="DOE Joint Genome Institute"/>
            <consortium name="Mycorrhizal Genomics Consortium"/>
            <person name="Kohler A."/>
            <person name="Kuo A."/>
            <person name="Nagy L.G."/>
            <person name="Floudas D."/>
            <person name="Copeland A."/>
            <person name="Barry K.W."/>
            <person name="Cichocki N."/>
            <person name="Veneault-Fourrey C."/>
            <person name="LaButti K."/>
            <person name="Lindquist E.A."/>
            <person name="Lipzen A."/>
            <person name="Lundell T."/>
            <person name="Morin E."/>
            <person name="Murat C."/>
            <person name="Riley R."/>
            <person name="Ohm R."/>
            <person name="Sun H."/>
            <person name="Tunlid A."/>
            <person name="Henrissat B."/>
            <person name="Grigoriev I.V."/>
            <person name="Hibbett D.S."/>
            <person name="Martin F."/>
        </authorList>
    </citation>
    <scope>NUCLEOTIDE SEQUENCE [LARGE SCALE GENOMIC DNA]</scope>
    <source>
        <strain evidence="2">Foug A</strain>
    </source>
</reference>
<accession>A0A0C2ZTG8</accession>
<name>A0A0C2ZTG8_9AGAM</name>
<sequence length="112" mass="12581">MSVHLGSHRRFSRQHSTSTMYILHYQSGLRVGLDLFHRVSPLAYRDIHPAPKNLDVSDLHQNIGSRARASGVGTGIYATDVGERYIKRRAFCCSRQPNVLSLPHISLTHTTS</sequence>
<gene>
    <name evidence="1" type="ORF">SCLCIDRAFT_596355</name>
</gene>
<dbReference type="AlphaFoldDB" id="A0A0C2ZTG8"/>
<protein>
    <submittedName>
        <fullName evidence="1">Uncharacterized protein</fullName>
    </submittedName>
</protein>
<dbReference type="EMBL" id="KN822026">
    <property type="protein sequence ID" value="KIM64818.1"/>
    <property type="molecule type" value="Genomic_DNA"/>
</dbReference>
<dbReference type="Proteomes" id="UP000053989">
    <property type="component" value="Unassembled WGS sequence"/>
</dbReference>
<reference evidence="1 2" key="1">
    <citation type="submission" date="2014-04" db="EMBL/GenBank/DDBJ databases">
        <authorList>
            <consortium name="DOE Joint Genome Institute"/>
            <person name="Kuo A."/>
            <person name="Kohler A."/>
            <person name="Nagy L.G."/>
            <person name="Floudas D."/>
            <person name="Copeland A."/>
            <person name="Barry K.W."/>
            <person name="Cichocki N."/>
            <person name="Veneault-Fourrey C."/>
            <person name="LaButti K."/>
            <person name="Lindquist E.A."/>
            <person name="Lipzen A."/>
            <person name="Lundell T."/>
            <person name="Morin E."/>
            <person name="Murat C."/>
            <person name="Sun H."/>
            <person name="Tunlid A."/>
            <person name="Henrissat B."/>
            <person name="Grigoriev I.V."/>
            <person name="Hibbett D.S."/>
            <person name="Martin F."/>
            <person name="Nordberg H.P."/>
            <person name="Cantor M.N."/>
            <person name="Hua S.X."/>
        </authorList>
    </citation>
    <scope>NUCLEOTIDE SEQUENCE [LARGE SCALE GENOMIC DNA]</scope>
    <source>
        <strain evidence="1 2">Foug A</strain>
    </source>
</reference>
<organism evidence="1 2">
    <name type="scientific">Scleroderma citrinum Foug A</name>
    <dbReference type="NCBI Taxonomy" id="1036808"/>
    <lineage>
        <taxon>Eukaryota</taxon>
        <taxon>Fungi</taxon>
        <taxon>Dikarya</taxon>
        <taxon>Basidiomycota</taxon>
        <taxon>Agaricomycotina</taxon>
        <taxon>Agaricomycetes</taxon>
        <taxon>Agaricomycetidae</taxon>
        <taxon>Boletales</taxon>
        <taxon>Sclerodermatineae</taxon>
        <taxon>Sclerodermataceae</taxon>
        <taxon>Scleroderma</taxon>
    </lineage>
</organism>